<keyword evidence="7" id="KW-0378">Hydrolase</keyword>
<dbReference type="InterPro" id="IPR029033">
    <property type="entry name" value="His_PPase_superfam"/>
</dbReference>
<comment type="catalytic activity">
    <reaction evidence="10">
        <text>1D-myo-inositol 1,2,5,6-tetrakisphosphate + H2O = 1D-myo-inositol 1,2,6-trisphosphate + phosphate</text>
        <dbReference type="Rhea" id="RHEA:77119"/>
        <dbReference type="ChEBI" id="CHEBI:15377"/>
        <dbReference type="ChEBI" id="CHEBI:43474"/>
        <dbReference type="ChEBI" id="CHEBI:195535"/>
        <dbReference type="ChEBI" id="CHEBI:195537"/>
        <dbReference type="EC" id="3.1.3.62"/>
    </reaction>
    <physiologicalReaction direction="left-to-right" evidence="10">
        <dbReference type="Rhea" id="RHEA:77120"/>
    </physiologicalReaction>
</comment>
<dbReference type="Gene3D" id="3.40.50.1240">
    <property type="entry name" value="Phosphoglycerate mutase-like"/>
    <property type="match status" value="1"/>
</dbReference>
<evidence type="ECO:0000256" key="1">
    <source>
        <dbReference type="ARBA" id="ARBA00004370"/>
    </source>
</evidence>
<dbReference type="RefSeq" id="WP_187754212.1">
    <property type="nucleotide sequence ID" value="NZ_JABURY010000001.1"/>
</dbReference>
<evidence type="ECO:0000256" key="14">
    <source>
        <dbReference type="SAM" id="SignalP"/>
    </source>
</evidence>
<dbReference type="SUPFAM" id="SSF53254">
    <property type="entry name" value="Phosphoglycerate mutase-like"/>
    <property type="match status" value="1"/>
</dbReference>
<evidence type="ECO:0000313" key="16">
    <source>
        <dbReference type="Proteomes" id="UP000651208"/>
    </source>
</evidence>
<dbReference type="Proteomes" id="UP000651208">
    <property type="component" value="Unassembled WGS sequence"/>
</dbReference>
<comment type="caution">
    <text evidence="15">The sequence shown here is derived from an EMBL/GenBank/DDBJ whole genome shotgun (WGS) entry which is preliminary data.</text>
</comment>
<comment type="catalytic activity">
    <reaction evidence="13">
        <text>(2R)-2,3-bisphosphoglycerate + H2O = (2R)-2-phosphoglycerate + phosphate</text>
        <dbReference type="Rhea" id="RHEA:27381"/>
        <dbReference type="ChEBI" id="CHEBI:15377"/>
        <dbReference type="ChEBI" id="CHEBI:43474"/>
        <dbReference type="ChEBI" id="CHEBI:58248"/>
        <dbReference type="ChEBI" id="CHEBI:58289"/>
        <dbReference type="EC" id="3.1.3.80"/>
    </reaction>
    <physiologicalReaction direction="left-to-right" evidence="13">
        <dbReference type="Rhea" id="RHEA:27382"/>
    </physiologicalReaction>
</comment>
<dbReference type="Pfam" id="PF00328">
    <property type="entry name" value="His_Phos_2"/>
    <property type="match status" value="1"/>
</dbReference>
<keyword evidence="6 14" id="KW-0732">Signal</keyword>
<dbReference type="PANTHER" id="PTHR20963:SF8">
    <property type="entry name" value="MULTIPLE INOSITOL POLYPHOSPHATE PHOSPHATASE 1"/>
    <property type="match status" value="1"/>
</dbReference>
<dbReference type="PANTHER" id="PTHR20963">
    <property type="entry name" value="MULTIPLE INOSITOL POLYPHOSPHATE PHOSPHATASE-RELATED"/>
    <property type="match status" value="1"/>
</dbReference>
<evidence type="ECO:0000256" key="8">
    <source>
        <dbReference type="ARBA" id="ARBA00023136"/>
    </source>
</evidence>
<dbReference type="EMBL" id="JABURY010000001">
    <property type="protein sequence ID" value="MBC9129742.1"/>
    <property type="molecule type" value="Genomic_DNA"/>
</dbReference>
<evidence type="ECO:0000256" key="11">
    <source>
        <dbReference type="ARBA" id="ARBA00043671"/>
    </source>
</evidence>
<gene>
    <name evidence="15" type="ORF">FcAc13_00245</name>
</gene>
<comment type="catalytic activity">
    <reaction evidence="12">
        <text>1D-myo-inositol hexakisphosphate + H2O = 1D-myo-inositol 1,2,4,5,6-pentakisphosphate + phosphate</text>
        <dbReference type="Rhea" id="RHEA:16989"/>
        <dbReference type="ChEBI" id="CHEBI:15377"/>
        <dbReference type="ChEBI" id="CHEBI:43474"/>
        <dbReference type="ChEBI" id="CHEBI:57798"/>
        <dbReference type="ChEBI" id="CHEBI:58130"/>
        <dbReference type="EC" id="3.1.3.62"/>
    </reaction>
    <physiologicalReaction direction="left-to-right" evidence="12">
        <dbReference type="Rhea" id="RHEA:16990"/>
    </physiologicalReaction>
</comment>
<comment type="similarity">
    <text evidence="2">Belongs to the histidine acid phosphatase family. MINPP1 subfamily.</text>
</comment>
<feature type="chain" id="PRO_5047366243" description="Multiple inositol polyphosphate phosphatase 1" evidence="14">
    <location>
        <begin position="20"/>
        <end position="447"/>
    </location>
</feature>
<evidence type="ECO:0000256" key="7">
    <source>
        <dbReference type="ARBA" id="ARBA00022801"/>
    </source>
</evidence>
<evidence type="ECO:0000256" key="5">
    <source>
        <dbReference type="ARBA" id="ARBA00018097"/>
    </source>
</evidence>
<feature type="signal peptide" evidence="14">
    <location>
        <begin position="1"/>
        <end position="19"/>
    </location>
</feature>
<evidence type="ECO:0000256" key="2">
    <source>
        <dbReference type="ARBA" id="ARBA00008422"/>
    </source>
</evidence>
<evidence type="ECO:0000256" key="6">
    <source>
        <dbReference type="ARBA" id="ARBA00022729"/>
    </source>
</evidence>
<name>A0ABR7QU43_9GAMM</name>
<evidence type="ECO:0000256" key="4">
    <source>
        <dbReference type="ARBA" id="ARBA00013040"/>
    </source>
</evidence>
<proteinExistence type="inferred from homology"/>
<reference evidence="15 16" key="1">
    <citation type="submission" date="2020-06" db="EMBL/GenBank/DDBJ databases">
        <title>Frischella cerana isolated from Apis cerana gut homogenate.</title>
        <authorList>
            <person name="Wolter L.A."/>
            <person name="Suenami S."/>
            <person name="Miyazaki R."/>
        </authorList>
    </citation>
    <scope>NUCLEOTIDE SEQUENCE [LARGE SCALE GENOMIC DNA]</scope>
    <source>
        <strain evidence="15 16">Ac13</strain>
    </source>
</reference>
<evidence type="ECO:0000256" key="13">
    <source>
        <dbReference type="ARBA" id="ARBA00043832"/>
    </source>
</evidence>
<dbReference type="InterPro" id="IPR000560">
    <property type="entry name" value="His_Pase_clade-2"/>
</dbReference>
<evidence type="ECO:0000313" key="15">
    <source>
        <dbReference type="EMBL" id="MBC9129742.1"/>
    </source>
</evidence>
<comment type="catalytic activity">
    <reaction evidence="11">
        <text>1D-myo-inositol 1,2,4,5,6-pentakisphosphate + H2O = 1D-myo-inositol 1,2,5,6-tetrakisphosphate + phosphate</text>
        <dbReference type="Rhea" id="RHEA:77115"/>
        <dbReference type="ChEBI" id="CHEBI:15377"/>
        <dbReference type="ChEBI" id="CHEBI:43474"/>
        <dbReference type="ChEBI" id="CHEBI:57798"/>
        <dbReference type="ChEBI" id="CHEBI:195535"/>
        <dbReference type="EC" id="3.1.3.62"/>
    </reaction>
    <physiologicalReaction direction="left-to-right" evidence="11">
        <dbReference type="Rhea" id="RHEA:77116"/>
    </physiologicalReaction>
</comment>
<keyword evidence="8" id="KW-0472">Membrane</keyword>
<evidence type="ECO:0000256" key="12">
    <source>
        <dbReference type="ARBA" id="ARBA00043691"/>
    </source>
</evidence>
<organism evidence="15 16">
    <name type="scientific">Frischella japonica</name>
    <dbReference type="NCBI Taxonomy" id="2741544"/>
    <lineage>
        <taxon>Bacteria</taxon>
        <taxon>Pseudomonadati</taxon>
        <taxon>Pseudomonadota</taxon>
        <taxon>Gammaproteobacteria</taxon>
        <taxon>Orbales</taxon>
        <taxon>Orbaceae</taxon>
        <taxon>Frischella</taxon>
    </lineage>
</organism>
<evidence type="ECO:0000256" key="10">
    <source>
        <dbReference type="ARBA" id="ARBA00043668"/>
    </source>
</evidence>
<evidence type="ECO:0000256" key="9">
    <source>
        <dbReference type="ARBA" id="ARBA00031642"/>
    </source>
</evidence>
<sequence length="447" mass="51831">MMKYYIASLLLLSAFFSFAEQSISGSKSSYHYSTIPTLTAAPPGYQPFYINHIGRHGARYISKSKYETIIQQILQLAEQQQLTILGRDLLTQLNKIIALNHNQYGKLTELGKDDLKQIASRMLHHYPTIFHGNHIATMSTTSQRTIDSARAFLSPFEALYANLEIQQQPEHNQTLLRFFDYSPAYTKYKNSHQLKQQIHTLEQTDLTKFFSQHIIHRIFTPSFISKLNNGIKMTDETIITSTDFVIALFNIFQETFSFTPEILHSNQINFDNYFTPLEKEWFTTVVTAKNYLQIGPAFDNNGIQIKIAAPLLLEIIRSSDHAIHSNDTDANFRFAHAETLSPLATLMELEGTFQITDTIENYPHFWHAEQIIPMGANIQLIFYRSTDITQPLLVKVLLNEREIHLPVETTRYPYYQWTDVKQFYINKLNHLGLTEEEDIKHWLLNLN</sequence>
<comment type="subcellular location">
    <subcellularLocation>
        <location evidence="1">Membrane</location>
    </subcellularLocation>
</comment>
<accession>A0ABR7QU43</accession>
<evidence type="ECO:0000256" key="3">
    <source>
        <dbReference type="ARBA" id="ARBA00012976"/>
    </source>
</evidence>
<protein>
    <recommendedName>
        <fullName evidence="5">Multiple inositol polyphosphate phosphatase 1</fullName>
        <ecNumber evidence="4">3.1.3.62</ecNumber>
        <ecNumber evidence="3">3.1.3.80</ecNumber>
    </recommendedName>
    <alternativeName>
        <fullName evidence="9">2,3-bisphosphoglycerate 3-phosphatase</fullName>
    </alternativeName>
</protein>
<dbReference type="EC" id="3.1.3.80" evidence="3"/>
<dbReference type="EC" id="3.1.3.62" evidence="4"/>
<keyword evidence="16" id="KW-1185">Reference proteome</keyword>